<evidence type="ECO:0000313" key="9">
    <source>
        <dbReference type="RefSeq" id="XP_070318107.1"/>
    </source>
</evidence>
<reference evidence="8" key="1">
    <citation type="journal article" date="2022" name="J. Hered.">
        <title>A De Novo Chromosome-Level Genome Assembly of the White-Tailed Deer, Odocoileus Virginianus.</title>
        <authorList>
            <person name="London E.W."/>
            <person name="Roca A.L."/>
            <person name="Novakofski J.E."/>
            <person name="Mateus-Pinilla N.E."/>
        </authorList>
    </citation>
    <scope>NUCLEOTIDE SEQUENCE [LARGE SCALE GENOMIC DNA]</scope>
</reference>
<feature type="domain" description="C2H2-type" evidence="6">
    <location>
        <begin position="413"/>
        <end position="440"/>
    </location>
</feature>
<feature type="domain" description="C2H2-type" evidence="6">
    <location>
        <begin position="497"/>
        <end position="524"/>
    </location>
</feature>
<name>A0ABM4HRA8_ODOVR</name>
<feature type="domain" description="C2H2-type" evidence="6">
    <location>
        <begin position="525"/>
        <end position="552"/>
    </location>
</feature>
<keyword evidence="4" id="KW-0862">Zinc</keyword>
<dbReference type="InterPro" id="IPR001909">
    <property type="entry name" value="KRAB"/>
</dbReference>
<dbReference type="Pfam" id="PF00096">
    <property type="entry name" value="zf-C2H2"/>
    <property type="match status" value="10"/>
</dbReference>
<keyword evidence="2" id="KW-0677">Repeat</keyword>
<keyword evidence="1" id="KW-0479">Metal-binding</keyword>
<evidence type="ECO:0000259" key="6">
    <source>
        <dbReference type="PROSITE" id="PS50157"/>
    </source>
</evidence>
<feature type="domain" description="C2H2-type" evidence="6">
    <location>
        <begin position="469"/>
        <end position="496"/>
    </location>
</feature>
<evidence type="ECO:0000259" key="7">
    <source>
        <dbReference type="PROSITE" id="PS50805"/>
    </source>
</evidence>
<dbReference type="Gene3D" id="3.30.160.60">
    <property type="entry name" value="Classic Zinc Finger"/>
    <property type="match status" value="11"/>
</dbReference>
<feature type="domain" description="C2H2-type" evidence="6">
    <location>
        <begin position="385"/>
        <end position="412"/>
    </location>
</feature>
<dbReference type="SUPFAM" id="SSF109640">
    <property type="entry name" value="KRAB domain (Kruppel-associated box)"/>
    <property type="match status" value="1"/>
</dbReference>
<dbReference type="InterPro" id="IPR013087">
    <property type="entry name" value="Znf_C2H2_type"/>
</dbReference>
<dbReference type="SMART" id="SM00355">
    <property type="entry name" value="ZnF_C2H2"/>
    <property type="match status" value="10"/>
</dbReference>
<dbReference type="SUPFAM" id="SSF57667">
    <property type="entry name" value="beta-beta-alpha zinc fingers"/>
    <property type="match status" value="6"/>
</dbReference>
<dbReference type="InterPro" id="IPR036236">
    <property type="entry name" value="Znf_C2H2_sf"/>
</dbReference>
<dbReference type="Proteomes" id="UP001652640">
    <property type="component" value="Chromosome X"/>
</dbReference>
<organism evidence="8 9">
    <name type="scientific">Odocoileus virginianus</name>
    <name type="common">White-tailed deer</name>
    <dbReference type="NCBI Taxonomy" id="9874"/>
    <lineage>
        <taxon>Eukaryota</taxon>
        <taxon>Metazoa</taxon>
        <taxon>Chordata</taxon>
        <taxon>Craniata</taxon>
        <taxon>Vertebrata</taxon>
        <taxon>Euteleostomi</taxon>
        <taxon>Mammalia</taxon>
        <taxon>Eutheria</taxon>
        <taxon>Laurasiatheria</taxon>
        <taxon>Artiodactyla</taxon>
        <taxon>Ruminantia</taxon>
        <taxon>Pecora</taxon>
        <taxon>Cervidae</taxon>
        <taxon>Odocoileinae</taxon>
        <taxon>Odocoileus</taxon>
    </lineage>
</organism>
<dbReference type="PROSITE" id="PS50157">
    <property type="entry name" value="ZINC_FINGER_C2H2_2"/>
    <property type="match status" value="10"/>
</dbReference>
<dbReference type="SMART" id="SM00349">
    <property type="entry name" value="KRAB"/>
    <property type="match status" value="1"/>
</dbReference>
<dbReference type="Gene3D" id="6.10.140.140">
    <property type="match status" value="1"/>
</dbReference>
<keyword evidence="8" id="KW-1185">Reference proteome</keyword>
<dbReference type="Pfam" id="PF01352">
    <property type="entry name" value="KRAB"/>
    <property type="match status" value="1"/>
</dbReference>
<protein>
    <submittedName>
        <fullName evidence="9">Zinc finger protein 157</fullName>
    </submittedName>
</protein>
<keyword evidence="3 5" id="KW-0863">Zinc-finger</keyword>
<evidence type="ECO:0000256" key="5">
    <source>
        <dbReference type="PROSITE-ProRule" id="PRU00042"/>
    </source>
</evidence>
<feature type="domain" description="KRAB" evidence="7">
    <location>
        <begin position="148"/>
        <end position="219"/>
    </location>
</feature>
<feature type="domain" description="C2H2-type" evidence="6">
    <location>
        <begin position="441"/>
        <end position="468"/>
    </location>
</feature>
<feature type="domain" description="C2H2-type" evidence="6">
    <location>
        <begin position="273"/>
        <end position="300"/>
    </location>
</feature>
<dbReference type="PANTHER" id="PTHR14196">
    <property type="entry name" value="ODD-SKIPPED - RELATED"/>
    <property type="match status" value="1"/>
</dbReference>
<evidence type="ECO:0000256" key="3">
    <source>
        <dbReference type="ARBA" id="ARBA00022771"/>
    </source>
</evidence>
<sequence length="554" mass="63200">MSDAPRHRPLWNSPLYGKDAKMAALIVEHLGAAMFLARHRCSWFKSLQISNCTLFRVSGPQSQSSCLIVCEINTPRRGSGRGEDRKRKWPSDCFKSCWRAALNPYTHTSPALEGGLVSRVNMPANGKSPQRFPALVPGQPGGSFEGSVSFEDVAVDFTRQEWHSLDLAQRTMHRDVMLENYSNLASVGLCVAKPEMIFKLERGEELWILEEESSDHGYTGANSSVWSNSLRHDNDLQHRKIQTLDQTLEYQKAFYKRTSFVGHKRTHTGERNFECNECGKTYCRKSNLIEHLRIHTGERPYKCGECAKTFSARSYLIAHQKTHTGEKPFECNECGKSFGRKSQLILHQRTHTGERPYECTDCGKTFSEKATLMIHQRTHTGEKPYECGECGKTFRVKISLTQHERTHTGEKPYECGACGKNFGAKKSLNQHQRIHTGEKPYKCGECGKFFRLKMTLNNHQRTHTGEKPYQCNECGKSFSVHSSLGIHQRIHTGEKPYECNKCGNAFYVKARLIEHQRMHSGEKPYECSECGKIFSMKKSLCQHQRTHTGEKLCE</sequence>
<feature type="domain" description="C2H2-type" evidence="6">
    <location>
        <begin position="329"/>
        <end position="356"/>
    </location>
</feature>
<accession>A0ABM4HRA8</accession>
<dbReference type="RefSeq" id="XP_070318107.1">
    <property type="nucleotide sequence ID" value="XM_070462006.1"/>
</dbReference>
<dbReference type="CDD" id="cd07765">
    <property type="entry name" value="KRAB_A-box"/>
    <property type="match status" value="1"/>
</dbReference>
<dbReference type="PROSITE" id="PS00028">
    <property type="entry name" value="ZINC_FINGER_C2H2_1"/>
    <property type="match status" value="10"/>
</dbReference>
<evidence type="ECO:0000313" key="8">
    <source>
        <dbReference type="Proteomes" id="UP001652640"/>
    </source>
</evidence>
<reference evidence="9" key="2">
    <citation type="submission" date="2025-08" db="UniProtKB">
        <authorList>
            <consortium name="RefSeq"/>
        </authorList>
    </citation>
    <scope>IDENTIFICATION</scope>
    <source>
        <tissue evidence="9">Tongue muscle</tissue>
    </source>
</reference>
<feature type="domain" description="C2H2-type" evidence="6">
    <location>
        <begin position="301"/>
        <end position="328"/>
    </location>
</feature>
<evidence type="ECO:0000256" key="1">
    <source>
        <dbReference type="ARBA" id="ARBA00022723"/>
    </source>
</evidence>
<dbReference type="PROSITE" id="PS50805">
    <property type="entry name" value="KRAB"/>
    <property type="match status" value="1"/>
</dbReference>
<dbReference type="InterPro" id="IPR036051">
    <property type="entry name" value="KRAB_dom_sf"/>
</dbReference>
<dbReference type="InterPro" id="IPR050717">
    <property type="entry name" value="C2H2-ZF_Transcription_Reg"/>
</dbReference>
<feature type="domain" description="C2H2-type" evidence="6">
    <location>
        <begin position="357"/>
        <end position="384"/>
    </location>
</feature>
<evidence type="ECO:0000256" key="4">
    <source>
        <dbReference type="ARBA" id="ARBA00022833"/>
    </source>
</evidence>
<dbReference type="PANTHER" id="PTHR14196:SF12">
    <property type="entry name" value="ZINC FINGER PROTEIN 208-LIKE"/>
    <property type="match status" value="1"/>
</dbReference>
<dbReference type="GeneID" id="110139066"/>
<proteinExistence type="predicted"/>
<gene>
    <name evidence="9" type="primary">ZNF157</name>
</gene>
<evidence type="ECO:0000256" key="2">
    <source>
        <dbReference type="ARBA" id="ARBA00022737"/>
    </source>
</evidence>